<evidence type="ECO:0000256" key="3">
    <source>
        <dbReference type="ARBA" id="ARBA00022989"/>
    </source>
</evidence>
<gene>
    <name evidence="7" type="ORF">BOX15_Mlig025194g1</name>
</gene>
<keyword evidence="4 5" id="KW-0472">Membrane</keyword>
<evidence type="ECO:0000256" key="4">
    <source>
        <dbReference type="ARBA" id="ARBA00023136"/>
    </source>
</evidence>
<feature type="transmembrane region" description="Helical" evidence="5">
    <location>
        <begin position="349"/>
        <end position="371"/>
    </location>
</feature>
<feature type="transmembrane region" description="Helical" evidence="5">
    <location>
        <begin position="204"/>
        <end position="226"/>
    </location>
</feature>
<evidence type="ECO:0000313" key="8">
    <source>
        <dbReference type="Proteomes" id="UP000215902"/>
    </source>
</evidence>
<evidence type="ECO:0000313" key="7">
    <source>
        <dbReference type="EMBL" id="PAA94220.1"/>
    </source>
</evidence>
<feature type="transmembrane region" description="Helical" evidence="5">
    <location>
        <begin position="232"/>
        <end position="250"/>
    </location>
</feature>
<feature type="transmembrane region" description="Helical" evidence="5">
    <location>
        <begin position="169"/>
        <end position="192"/>
    </location>
</feature>
<feature type="transmembrane region" description="Helical" evidence="5">
    <location>
        <begin position="322"/>
        <end position="343"/>
    </location>
</feature>
<dbReference type="PANTHER" id="PTHR24064">
    <property type="entry name" value="SOLUTE CARRIER FAMILY 22 MEMBER"/>
    <property type="match status" value="1"/>
</dbReference>
<dbReference type="Gene3D" id="1.20.1250.20">
    <property type="entry name" value="MFS general substrate transporter like domains"/>
    <property type="match status" value="1"/>
</dbReference>
<proteinExistence type="predicted"/>
<dbReference type="EMBL" id="NIVC01000013">
    <property type="protein sequence ID" value="PAA94220.1"/>
    <property type="molecule type" value="Genomic_DNA"/>
</dbReference>
<dbReference type="InterPro" id="IPR020846">
    <property type="entry name" value="MFS_dom"/>
</dbReference>
<evidence type="ECO:0000256" key="5">
    <source>
        <dbReference type="SAM" id="Phobius"/>
    </source>
</evidence>
<dbReference type="InterPro" id="IPR036259">
    <property type="entry name" value="MFS_trans_sf"/>
</dbReference>
<feature type="transmembrane region" description="Helical" evidence="5">
    <location>
        <begin position="378"/>
        <end position="399"/>
    </location>
</feature>
<feature type="transmembrane region" description="Helical" evidence="5">
    <location>
        <begin position="115"/>
        <end position="137"/>
    </location>
</feature>
<dbReference type="Pfam" id="PF00083">
    <property type="entry name" value="Sugar_tr"/>
    <property type="match status" value="1"/>
</dbReference>
<feature type="transmembrane region" description="Helical" evidence="5">
    <location>
        <begin position="20"/>
        <end position="43"/>
    </location>
</feature>
<feature type="transmembrane region" description="Helical" evidence="5">
    <location>
        <begin position="469"/>
        <end position="488"/>
    </location>
</feature>
<sequence length="535" mass="58294">MTRFDDILPEIGDRGPYQVLLLIVLSFVKFFAAFQTVAVVFTAGRMDFQCAESGNESSSSWQQQVASNWTEPAVDRCYRLNGSEACNVWVFNSTSGPFESSWRSQFSLVCSREKLVNLCSTLYMLGLLIGSTGYGALSDHWGRLRAACAATINVWVAGIALAFSPSVEVYAALRFLCGLGSSGILSVCNAMMAESVTQRYRLSAVLLGTNGWNIALCVCSIIAFGIRSHWKLELTLAGPAILSIPLLLLLGESPRWLLAKNRPDDANRVCQRIARINCRRPPACFDEDVRRVCRTLIDQQGSHPNAGLIDLLRSPTMRMPTLLLWNNFFASSMVYYGLILSTGSLSGNIYLTFLLGSAVGVPASAFSIVTAHIIGRPLLFSLVYFLSSACMFTIAFLLGNPEFGTLVVALAITGRFFSTASFDTSWAYSGELFPTLVRNVGMGSSSTAARVGGILAPLINILGEVWKPLPFIIFASVSLLTAFLALLLPETKGAHLPESLKDADKEYVKPKVQRLFEGNRGGLSDARGMQVEVKM</sequence>
<evidence type="ECO:0000259" key="6">
    <source>
        <dbReference type="PROSITE" id="PS50850"/>
    </source>
</evidence>
<accession>A0A267H7E1</accession>
<dbReference type="AlphaFoldDB" id="A0A267H7E1"/>
<dbReference type="PROSITE" id="PS50850">
    <property type="entry name" value="MFS"/>
    <property type="match status" value="1"/>
</dbReference>
<keyword evidence="3 5" id="KW-1133">Transmembrane helix</keyword>
<dbReference type="STRING" id="282301.A0A267H7E1"/>
<keyword evidence="2 5" id="KW-0812">Transmembrane</keyword>
<dbReference type="OrthoDB" id="5141738at2759"/>
<dbReference type="GO" id="GO:0016020">
    <property type="term" value="C:membrane"/>
    <property type="evidence" value="ECO:0007669"/>
    <property type="project" value="UniProtKB-SubCell"/>
</dbReference>
<evidence type="ECO:0000256" key="2">
    <source>
        <dbReference type="ARBA" id="ARBA00022692"/>
    </source>
</evidence>
<evidence type="ECO:0000256" key="1">
    <source>
        <dbReference type="ARBA" id="ARBA00004141"/>
    </source>
</evidence>
<dbReference type="GO" id="GO:0022857">
    <property type="term" value="F:transmembrane transporter activity"/>
    <property type="evidence" value="ECO:0007669"/>
    <property type="project" value="InterPro"/>
</dbReference>
<keyword evidence="8" id="KW-1185">Reference proteome</keyword>
<dbReference type="SUPFAM" id="SSF103473">
    <property type="entry name" value="MFS general substrate transporter"/>
    <property type="match status" value="1"/>
</dbReference>
<comment type="caution">
    <text evidence="7">The sequence shown here is derived from an EMBL/GenBank/DDBJ whole genome shotgun (WGS) entry which is preliminary data.</text>
</comment>
<reference evidence="7 8" key="1">
    <citation type="submission" date="2017-06" db="EMBL/GenBank/DDBJ databases">
        <title>A platform for efficient transgenesis in Macrostomum lignano, a flatworm model organism for stem cell research.</title>
        <authorList>
            <person name="Berezikov E."/>
        </authorList>
    </citation>
    <scope>NUCLEOTIDE SEQUENCE [LARGE SCALE GENOMIC DNA]</scope>
    <source>
        <strain evidence="7">DV1</strain>
        <tissue evidence="7">Whole organism</tissue>
    </source>
</reference>
<feature type="domain" description="Major facilitator superfamily (MFS) profile" evidence="6">
    <location>
        <begin position="21"/>
        <end position="493"/>
    </location>
</feature>
<comment type="subcellular location">
    <subcellularLocation>
        <location evidence="1">Membrane</location>
        <topology evidence="1">Multi-pass membrane protein</topology>
    </subcellularLocation>
</comment>
<dbReference type="InterPro" id="IPR005828">
    <property type="entry name" value="MFS_sugar_transport-like"/>
</dbReference>
<dbReference type="Proteomes" id="UP000215902">
    <property type="component" value="Unassembled WGS sequence"/>
</dbReference>
<name>A0A267H7E1_9PLAT</name>
<protein>
    <recommendedName>
        <fullName evidence="6">Major facilitator superfamily (MFS) profile domain-containing protein</fullName>
    </recommendedName>
</protein>
<organism evidence="7 8">
    <name type="scientific">Macrostomum lignano</name>
    <dbReference type="NCBI Taxonomy" id="282301"/>
    <lineage>
        <taxon>Eukaryota</taxon>
        <taxon>Metazoa</taxon>
        <taxon>Spiralia</taxon>
        <taxon>Lophotrochozoa</taxon>
        <taxon>Platyhelminthes</taxon>
        <taxon>Rhabditophora</taxon>
        <taxon>Macrostomorpha</taxon>
        <taxon>Macrostomida</taxon>
        <taxon>Macrostomidae</taxon>
        <taxon>Macrostomum</taxon>
    </lineage>
</organism>